<dbReference type="EMBL" id="CCKQ01014956">
    <property type="protein sequence ID" value="CDW86762.1"/>
    <property type="molecule type" value="Genomic_DNA"/>
</dbReference>
<name>A0A078B006_STYLE</name>
<evidence type="ECO:0000256" key="1">
    <source>
        <dbReference type="SAM" id="Phobius"/>
    </source>
</evidence>
<evidence type="ECO:0000313" key="2">
    <source>
        <dbReference type="EMBL" id="CDW86762.1"/>
    </source>
</evidence>
<keyword evidence="1" id="KW-0812">Transmembrane</keyword>
<keyword evidence="1" id="KW-0472">Membrane</keyword>
<reference evidence="2 3" key="1">
    <citation type="submission" date="2014-06" db="EMBL/GenBank/DDBJ databases">
        <authorList>
            <person name="Swart Estienne"/>
        </authorList>
    </citation>
    <scope>NUCLEOTIDE SEQUENCE [LARGE SCALE GENOMIC DNA]</scope>
    <source>
        <strain evidence="2 3">130c</strain>
    </source>
</reference>
<dbReference type="OrthoDB" id="10504482at2759"/>
<sequence length="259" mass="30116">MGSEEYKVDEKELFSEEKLAQARLSIQEKLRMISQEQQQKKEDGDIPEFEHNPANFEFTKINRTVKDVSSKKTYFYKNTLNFNKETGQGILVFQMNKDIYQTANMVDNLVAAFTLYSGFKLGSQIYFLSTLGLQGFSFFYSGLWAVLFFGQINYLTTSYLRQAFLISEIELLPNLEEVKIRTILNDKVNIFRSNKIQSEITAKISEVKYSEKDKPNSPILRVLVGDTRYYCHKNASKIQDFELLKAILTPNVSRIDYFK</sequence>
<keyword evidence="3" id="KW-1185">Reference proteome</keyword>
<dbReference type="AlphaFoldDB" id="A0A078B006"/>
<dbReference type="InParanoid" id="A0A078B006"/>
<accession>A0A078B006</accession>
<gene>
    <name evidence="2" type="primary">Contig12023.g12861</name>
    <name evidence="2" type="ORF">STYLEM_15860</name>
</gene>
<proteinExistence type="predicted"/>
<dbReference type="Proteomes" id="UP000039865">
    <property type="component" value="Unassembled WGS sequence"/>
</dbReference>
<feature type="transmembrane region" description="Helical" evidence="1">
    <location>
        <begin position="125"/>
        <end position="149"/>
    </location>
</feature>
<organism evidence="2 3">
    <name type="scientific">Stylonychia lemnae</name>
    <name type="common">Ciliate</name>
    <dbReference type="NCBI Taxonomy" id="5949"/>
    <lineage>
        <taxon>Eukaryota</taxon>
        <taxon>Sar</taxon>
        <taxon>Alveolata</taxon>
        <taxon>Ciliophora</taxon>
        <taxon>Intramacronucleata</taxon>
        <taxon>Spirotrichea</taxon>
        <taxon>Stichotrichia</taxon>
        <taxon>Sporadotrichida</taxon>
        <taxon>Oxytrichidae</taxon>
        <taxon>Stylonychinae</taxon>
        <taxon>Stylonychia</taxon>
    </lineage>
</organism>
<evidence type="ECO:0000313" key="3">
    <source>
        <dbReference type="Proteomes" id="UP000039865"/>
    </source>
</evidence>
<protein>
    <submittedName>
        <fullName evidence="2">Uncharacterized protein</fullName>
    </submittedName>
</protein>
<keyword evidence="1" id="KW-1133">Transmembrane helix</keyword>